<evidence type="ECO:0000256" key="1">
    <source>
        <dbReference type="ARBA" id="ARBA00009437"/>
    </source>
</evidence>
<dbReference type="GO" id="GO:0043565">
    <property type="term" value="F:sequence-specific DNA binding"/>
    <property type="evidence" value="ECO:0007669"/>
    <property type="project" value="TreeGrafter"/>
</dbReference>
<dbReference type="SUPFAM" id="SSF46785">
    <property type="entry name" value="Winged helix' DNA-binding domain"/>
    <property type="match status" value="1"/>
</dbReference>
<proteinExistence type="inferred from homology"/>
<dbReference type="EnsemblBacteria" id="ADF63530">
    <property type="protein sequence ID" value="ADF63530"/>
    <property type="gene ID" value="ECL_03996"/>
</dbReference>
<dbReference type="PROSITE" id="PS50931">
    <property type="entry name" value="HTH_LYSR"/>
    <property type="match status" value="1"/>
</dbReference>
<evidence type="ECO:0000256" key="3">
    <source>
        <dbReference type="ARBA" id="ARBA00023125"/>
    </source>
</evidence>
<evidence type="ECO:0000313" key="6">
    <source>
        <dbReference type="EMBL" id="ADF63530.1"/>
    </source>
</evidence>
<reference evidence="6 7" key="1">
    <citation type="journal article" date="2010" name="J. Bacteriol.">
        <title>Complete genome sequence of Enterobacter cloacae subsp. cloacae type strain ATCC 13047.</title>
        <authorList>
            <person name="Ren Y."/>
            <person name="Ren Y."/>
            <person name="Zhou Z."/>
            <person name="Guo X."/>
            <person name="Li Y."/>
            <person name="Feng L."/>
            <person name="Wang L."/>
        </authorList>
    </citation>
    <scope>NUCLEOTIDE SEQUENCE [LARGE SCALE GENOMIC DNA]</scope>
    <source>
        <strain evidence="7">ATCC 13047 / DSM 30054 / NBRC 13535 / NCTC 10005 / WDCM 00083 / NCDC 279-56</strain>
    </source>
</reference>
<dbReference type="OrthoDB" id="5526340at2"/>
<keyword evidence="2" id="KW-0805">Transcription regulation</keyword>
<evidence type="ECO:0000259" key="5">
    <source>
        <dbReference type="PROSITE" id="PS50931"/>
    </source>
</evidence>
<accession>A0A0H3CQJ7</accession>
<dbReference type="HOGENOM" id="CLU_039613_37_0_6"/>
<dbReference type="RefSeq" id="WP_013098402.1">
    <property type="nucleotide sequence ID" value="NC_014121.1"/>
</dbReference>
<dbReference type="PRINTS" id="PR00039">
    <property type="entry name" value="HTHLYSR"/>
</dbReference>
<dbReference type="Pfam" id="PF03466">
    <property type="entry name" value="LysR_substrate"/>
    <property type="match status" value="1"/>
</dbReference>
<dbReference type="AlphaFoldDB" id="A0A0H3CQJ7"/>
<dbReference type="Gene3D" id="1.10.10.10">
    <property type="entry name" value="Winged helix-like DNA-binding domain superfamily/Winged helix DNA-binding domain"/>
    <property type="match status" value="1"/>
</dbReference>
<dbReference type="KEGG" id="enc:ECL_03996"/>
<dbReference type="PANTHER" id="PTHR30537:SF58">
    <property type="entry name" value="HTH-TYPE TRANSCRIPTIONAL REGULATOR PERR"/>
    <property type="match status" value="1"/>
</dbReference>
<protein>
    <submittedName>
        <fullName evidence="6">LysR family transcriptional regulator</fullName>
    </submittedName>
</protein>
<comment type="similarity">
    <text evidence="1">Belongs to the LysR transcriptional regulatory family.</text>
</comment>
<keyword evidence="4" id="KW-0804">Transcription</keyword>
<dbReference type="InterPro" id="IPR036390">
    <property type="entry name" value="WH_DNA-bd_sf"/>
</dbReference>
<dbReference type="InterPro" id="IPR058163">
    <property type="entry name" value="LysR-type_TF_proteobact-type"/>
</dbReference>
<evidence type="ECO:0000313" key="7">
    <source>
        <dbReference type="Proteomes" id="UP000002363"/>
    </source>
</evidence>
<dbReference type="Proteomes" id="UP000002363">
    <property type="component" value="Chromosome"/>
</dbReference>
<dbReference type="EMBL" id="CP001918">
    <property type="protein sequence ID" value="ADF63530.1"/>
    <property type="molecule type" value="Genomic_DNA"/>
</dbReference>
<dbReference type="InterPro" id="IPR000847">
    <property type="entry name" value="LysR_HTH_N"/>
</dbReference>
<dbReference type="Pfam" id="PF00126">
    <property type="entry name" value="HTH_1"/>
    <property type="match status" value="1"/>
</dbReference>
<evidence type="ECO:0000256" key="4">
    <source>
        <dbReference type="ARBA" id="ARBA00023163"/>
    </source>
</evidence>
<dbReference type="SUPFAM" id="SSF53850">
    <property type="entry name" value="Periplasmic binding protein-like II"/>
    <property type="match status" value="1"/>
</dbReference>
<evidence type="ECO:0000256" key="2">
    <source>
        <dbReference type="ARBA" id="ARBA00023015"/>
    </source>
</evidence>
<dbReference type="PATRIC" id="fig|716541.4.peg.4149"/>
<keyword evidence="3" id="KW-0238">DNA-binding</keyword>
<dbReference type="InterPro" id="IPR005119">
    <property type="entry name" value="LysR_subst-bd"/>
</dbReference>
<dbReference type="GeneID" id="83574843"/>
<dbReference type="CDD" id="cd08432">
    <property type="entry name" value="PBP2_GcdR_TrpI_HvrB_AmpR_like"/>
    <property type="match status" value="1"/>
</dbReference>
<keyword evidence="7" id="KW-1185">Reference proteome</keyword>
<dbReference type="PANTHER" id="PTHR30537">
    <property type="entry name" value="HTH-TYPE TRANSCRIPTIONAL REGULATOR"/>
    <property type="match status" value="1"/>
</dbReference>
<feature type="domain" description="HTH lysR-type" evidence="5">
    <location>
        <begin position="12"/>
        <end position="69"/>
    </location>
</feature>
<dbReference type="FunFam" id="1.10.10.10:FF:000001">
    <property type="entry name" value="LysR family transcriptional regulator"/>
    <property type="match status" value="1"/>
</dbReference>
<gene>
    <name evidence="6" type="ordered locus">ECL_03996</name>
</gene>
<organism evidence="6 7">
    <name type="scientific">Enterobacter cloacae subsp. cloacae (strain ATCC 13047 / DSM 30054 / NBRC 13535 / NCTC 10005 / WDCM 00083 / NCDC 279-56)</name>
    <dbReference type="NCBI Taxonomy" id="716541"/>
    <lineage>
        <taxon>Bacteria</taxon>
        <taxon>Pseudomonadati</taxon>
        <taxon>Pseudomonadota</taxon>
        <taxon>Gammaproteobacteria</taxon>
        <taxon>Enterobacterales</taxon>
        <taxon>Enterobacteriaceae</taxon>
        <taxon>Enterobacter</taxon>
        <taxon>Enterobacter cloacae complex</taxon>
    </lineage>
</organism>
<dbReference type="Gene3D" id="3.40.190.10">
    <property type="entry name" value="Periplasmic binding protein-like II"/>
    <property type="match status" value="2"/>
</dbReference>
<dbReference type="GO" id="GO:0006351">
    <property type="term" value="P:DNA-templated transcription"/>
    <property type="evidence" value="ECO:0007669"/>
    <property type="project" value="TreeGrafter"/>
</dbReference>
<name>A0A0H3CQJ7_ENTCC</name>
<dbReference type="eggNOG" id="COG0583">
    <property type="taxonomic scope" value="Bacteria"/>
</dbReference>
<dbReference type="InterPro" id="IPR036388">
    <property type="entry name" value="WH-like_DNA-bd_sf"/>
</dbReference>
<dbReference type="STRING" id="716541.ECL_03996"/>
<dbReference type="GO" id="GO:0003700">
    <property type="term" value="F:DNA-binding transcription factor activity"/>
    <property type="evidence" value="ECO:0007669"/>
    <property type="project" value="InterPro"/>
</dbReference>
<sequence length="306" mass="34829">MSAQDRQTLSLPSLRNLQAFIAVANALSIHQAAEQLNVTPSAVSHQIASLESWMGKKLFIRSGKGVQLTPTGEKYLREVSAAMSAIGRATDQIVKEKDNAVLRVHSSPTFGLSWLLRRLGKFRAEYPDITINLTCSYENLQFARDNIDIDIRHGIPDWDAYRVMTIKNDTLVVLASPEYAQKHPISTPTDLLQQSLISSTSTLVNWEKWFAWHNIDRPWLNFSLSFDRSYMSFEAARMGLGFILESKMMATDHLKDGSLVQVLPDEMGIAINAHHLVMPHMHERAWKIQQFVEWIDRELRLSGYHL</sequence>